<name>A0ABS8ZJ08_9PSEU</name>
<comment type="caution">
    <text evidence="3">The sequence shown here is derived from an EMBL/GenBank/DDBJ whole genome shotgun (WGS) entry which is preliminary data.</text>
</comment>
<dbReference type="SUPFAM" id="SSF81606">
    <property type="entry name" value="PP2C-like"/>
    <property type="match status" value="1"/>
</dbReference>
<evidence type="ECO:0000313" key="3">
    <source>
        <dbReference type="EMBL" id="MCE7007492.1"/>
    </source>
</evidence>
<proteinExistence type="predicted"/>
<feature type="domain" description="PPM-type phosphatase" evidence="2">
    <location>
        <begin position="39"/>
        <end position="255"/>
    </location>
</feature>
<sequence>MHTACVECGGVVAPDGHCWECGAVQPRYRAHIELAVKSGAAAVTDRGLRRGINADAMALLDADPWTIGVVCDGVSMSPRPERAAQVAAATASQVLATELEANTLPEAALEKAAARASQAVSALGTPESAPACTYIAGIAGESGIWTSWIGDSRAYWIPAEGPAILLTEDDTGDLDALSNWLGADAPASTPHIRSLHPTTPGTFVLCTDGLWRYLPDAESIRHQIADSPEQTVQALVQHALDCGGHDNITAMVIPWPGRRSAKEKGARTQAMGQTAKA</sequence>
<accession>A0ABS8ZJ08</accession>
<feature type="region of interest" description="Disordered" evidence="1">
    <location>
        <begin position="258"/>
        <end position="277"/>
    </location>
</feature>
<dbReference type="InterPro" id="IPR036457">
    <property type="entry name" value="PPM-type-like_dom_sf"/>
</dbReference>
<gene>
    <name evidence="3" type="ORF">LWC34_32425</name>
</gene>
<dbReference type="SMART" id="SM00332">
    <property type="entry name" value="PP2Cc"/>
    <property type="match status" value="1"/>
</dbReference>
<dbReference type="Proteomes" id="UP001521150">
    <property type="component" value="Unassembled WGS sequence"/>
</dbReference>
<dbReference type="RefSeq" id="WP_233729090.1">
    <property type="nucleotide sequence ID" value="NZ_JAJVCN010000003.1"/>
</dbReference>
<dbReference type="InterPro" id="IPR001932">
    <property type="entry name" value="PPM-type_phosphatase-like_dom"/>
</dbReference>
<dbReference type="Gene3D" id="3.60.40.10">
    <property type="entry name" value="PPM-type phosphatase domain"/>
    <property type="match status" value="1"/>
</dbReference>
<evidence type="ECO:0000313" key="4">
    <source>
        <dbReference type="Proteomes" id="UP001521150"/>
    </source>
</evidence>
<dbReference type="PROSITE" id="PS51746">
    <property type="entry name" value="PPM_2"/>
    <property type="match status" value="1"/>
</dbReference>
<reference evidence="3 4" key="1">
    <citation type="submission" date="2021-12" db="EMBL/GenBank/DDBJ databases">
        <title>Genome sequence of Kibdelosporangium philippinense ATCC 49844.</title>
        <authorList>
            <person name="Fedorov E.A."/>
            <person name="Omeragic M."/>
            <person name="Shalygina K.F."/>
            <person name="Maclea K.S."/>
        </authorList>
    </citation>
    <scope>NUCLEOTIDE SEQUENCE [LARGE SCALE GENOMIC DNA]</scope>
    <source>
        <strain evidence="3 4">ATCC 49844</strain>
    </source>
</reference>
<protein>
    <submittedName>
        <fullName evidence="3">Protein phosphatase 2C domain-containing protein</fullName>
    </submittedName>
</protein>
<dbReference type="Pfam" id="PF13672">
    <property type="entry name" value="PP2C_2"/>
    <property type="match status" value="1"/>
</dbReference>
<evidence type="ECO:0000259" key="2">
    <source>
        <dbReference type="PROSITE" id="PS51746"/>
    </source>
</evidence>
<dbReference type="SMART" id="SM00331">
    <property type="entry name" value="PP2C_SIG"/>
    <property type="match status" value="1"/>
</dbReference>
<organism evidence="3 4">
    <name type="scientific">Kibdelosporangium philippinense</name>
    <dbReference type="NCBI Taxonomy" id="211113"/>
    <lineage>
        <taxon>Bacteria</taxon>
        <taxon>Bacillati</taxon>
        <taxon>Actinomycetota</taxon>
        <taxon>Actinomycetes</taxon>
        <taxon>Pseudonocardiales</taxon>
        <taxon>Pseudonocardiaceae</taxon>
        <taxon>Kibdelosporangium</taxon>
    </lineage>
</organism>
<keyword evidence="4" id="KW-1185">Reference proteome</keyword>
<dbReference type="EMBL" id="JAJVCN010000003">
    <property type="protein sequence ID" value="MCE7007492.1"/>
    <property type="molecule type" value="Genomic_DNA"/>
</dbReference>
<evidence type="ECO:0000256" key="1">
    <source>
        <dbReference type="SAM" id="MobiDB-lite"/>
    </source>
</evidence>